<evidence type="ECO:0000313" key="15">
    <source>
        <dbReference type="Proteomes" id="UP000518188"/>
    </source>
</evidence>
<evidence type="ECO:0000256" key="6">
    <source>
        <dbReference type="ARBA" id="ARBA00022679"/>
    </source>
</evidence>
<keyword evidence="6 11" id="KW-0808">Transferase</keyword>
<gene>
    <name evidence="14" type="ORF">HGA11_00635</name>
</gene>
<dbReference type="InterPro" id="IPR014292">
    <property type="entry name" value="Acyl_transf_WS/DGAT"/>
</dbReference>
<dbReference type="GO" id="GO:0006071">
    <property type="term" value="P:glycerol metabolic process"/>
    <property type="evidence" value="ECO:0007669"/>
    <property type="project" value="UniProtKB-KW"/>
</dbReference>
<dbReference type="GO" id="GO:0001666">
    <property type="term" value="P:response to hypoxia"/>
    <property type="evidence" value="ECO:0007669"/>
    <property type="project" value="TreeGrafter"/>
</dbReference>
<dbReference type="Pfam" id="PF03007">
    <property type="entry name" value="WS_DGAT_cat"/>
    <property type="match status" value="1"/>
</dbReference>
<dbReference type="NCBIfam" id="TIGR02946">
    <property type="entry name" value="acyl_WS_DGAT"/>
    <property type="match status" value="1"/>
</dbReference>
<dbReference type="GO" id="GO:0005886">
    <property type="term" value="C:plasma membrane"/>
    <property type="evidence" value="ECO:0007669"/>
    <property type="project" value="TreeGrafter"/>
</dbReference>
<protein>
    <recommendedName>
        <fullName evidence="4 11">Diacylglycerol O-acyltransferase</fullName>
        <ecNumber evidence="4 11">2.3.1.20</ecNumber>
    </recommendedName>
</protein>
<dbReference type="InterPro" id="IPR009721">
    <property type="entry name" value="O-acyltransferase_WSD1_C"/>
</dbReference>
<dbReference type="InterPro" id="IPR004255">
    <property type="entry name" value="O-acyltransferase_WSD1_N"/>
</dbReference>
<comment type="caution">
    <text evidence="14">The sequence shown here is derived from an EMBL/GenBank/DDBJ whole genome shotgun (WGS) entry which is preliminary data.</text>
</comment>
<comment type="pathway">
    <text evidence="1 11">Glycerolipid metabolism; triacylglycerol biosynthesis.</text>
</comment>
<dbReference type="InterPro" id="IPR023213">
    <property type="entry name" value="CAT-like_dom_sf"/>
</dbReference>
<accession>A0A7X6MJR4</accession>
<dbReference type="Pfam" id="PF06974">
    <property type="entry name" value="WS_DGAT_C"/>
    <property type="match status" value="1"/>
</dbReference>
<evidence type="ECO:0000256" key="4">
    <source>
        <dbReference type="ARBA" id="ARBA00013244"/>
    </source>
</evidence>
<evidence type="ECO:0000259" key="12">
    <source>
        <dbReference type="Pfam" id="PF03007"/>
    </source>
</evidence>
<dbReference type="GO" id="GO:0051701">
    <property type="term" value="P:biological process involved in interaction with host"/>
    <property type="evidence" value="ECO:0007669"/>
    <property type="project" value="TreeGrafter"/>
</dbReference>
<dbReference type="UniPathway" id="UPA00282"/>
<sequence>MRRLKGEDNSFLAWESSVQPQHTMKAVVLDPGQMSEPLTFDRLKTAVQGWVDQIEPMQWQLLSPRVGFGRPWWVSRPQIDIEHHLQRTTAPAPGGDEELAATIGEIFEVALDRDRPAWQLWYVEGLADGRVALVLKIHHAVADGTASLRLLETLYSADPQTPLPQPRSTPLPNERRPAPWLWWPLVLRHQIAALARFPSIIARTAAVTGVIRRRQKAGKPGYAEAFAAPAMPFNEPFSASRRFAYRRCDVTEIKRVSKVFGVTINDVFLTICGGALRDYLAENGQLTDESMTAVVPVSMRPDETEAEWGNKVARWNVDLATHIADPVERLAAVASATRTAREVQAERDAWLQHDWMEYWPLFWLYSRVLPILGAKMKRRPMFSLIASNMRGPQNTLYWGGAPIEQLISSGPIVFPMGLNFTGWSYRDEMAICVLTCGDQVPDPYGIADRVPQELAELSARANSAGAGIPADPSDRQAVSG</sequence>
<evidence type="ECO:0000256" key="3">
    <source>
        <dbReference type="ARBA" id="ARBA00009587"/>
    </source>
</evidence>
<feature type="domain" description="O-acyltransferase WSD1-like N-terminal" evidence="12">
    <location>
        <begin position="4"/>
        <end position="268"/>
    </location>
</feature>
<keyword evidence="7 11" id="KW-0319">Glycerol metabolism</keyword>
<evidence type="ECO:0000259" key="13">
    <source>
        <dbReference type="Pfam" id="PF06974"/>
    </source>
</evidence>
<comment type="pathway">
    <text evidence="2">Lipid metabolism.</text>
</comment>
<keyword evidence="8 11" id="KW-0443">Lipid metabolism</keyword>
<dbReference type="EC" id="2.3.1.20" evidence="4 11"/>
<dbReference type="SUPFAM" id="SSF52777">
    <property type="entry name" value="CoA-dependent acyltransferases"/>
    <property type="match status" value="1"/>
</dbReference>
<proteinExistence type="inferred from homology"/>
<dbReference type="GO" id="GO:0071731">
    <property type="term" value="P:response to nitric oxide"/>
    <property type="evidence" value="ECO:0007669"/>
    <property type="project" value="TreeGrafter"/>
</dbReference>
<dbReference type="EMBL" id="JAAXPJ010000001">
    <property type="protein sequence ID" value="NKZ09469.1"/>
    <property type="molecule type" value="Genomic_DNA"/>
</dbReference>
<evidence type="ECO:0000256" key="11">
    <source>
        <dbReference type="RuleBase" id="RU361241"/>
    </source>
</evidence>
<keyword evidence="9 11" id="KW-0012">Acyltransferase</keyword>
<evidence type="ECO:0000256" key="2">
    <source>
        <dbReference type="ARBA" id="ARBA00005189"/>
    </source>
</evidence>
<comment type="similarity">
    <text evidence="3 11">Belongs to the long-chain O-acyltransferase family.</text>
</comment>
<keyword evidence="5 11" id="KW-0444">Lipid biosynthesis</keyword>
<feature type="domain" description="O-acyltransferase WSD1 C-terminal" evidence="13">
    <location>
        <begin position="308"/>
        <end position="457"/>
    </location>
</feature>
<evidence type="ECO:0000256" key="10">
    <source>
        <dbReference type="ARBA" id="ARBA00048109"/>
    </source>
</evidence>
<evidence type="ECO:0000256" key="5">
    <source>
        <dbReference type="ARBA" id="ARBA00022516"/>
    </source>
</evidence>
<reference evidence="14 15" key="1">
    <citation type="submission" date="2020-04" db="EMBL/GenBank/DDBJ databases">
        <title>MicrobeNet Type strains.</title>
        <authorList>
            <person name="Nicholson A.C."/>
        </authorList>
    </citation>
    <scope>NUCLEOTIDE SEQUENCE [LARGE SCALE GENOMIC DNA]</scope>
    <source>
        <strain evidence="14 15">ATCC 700731</strain>
    </source>
</reference>
<dbReference type="Gene3D" id="3.30.559.10">
    <property type="entry name" value="Chloramphenicol acetyltransferase-like domain"/>
    <property type="match status" value="1"/>
</dbReference>
<name>A0A7X6MJR4_9MYCO</name>
<dbReference type="GO" id="GO:0019432">
    <property type="term" value="P:triglyceride biosynthetic process"/>
    <property type="evidence" value="ECO:0007669"/>
    <property type="project" value="UniProtKB-UniPathway"/>
</dbReference>
<evidence type="ECO:0000256" key="7">
    <source>
        <dbReference type="ARBA" id="ARBA00022798"/>
    </source>
</evidence>
<evidence type="ECO:0000256" key="1">
    <source>
        <dbReference type="ARBA" id="ARBA00004771"/>
    </source>
</evidence>
<dbReference type="Proteomes" id="UP000518188">
    <property type="component" value="Unassembled WGS sequence"/>
</dbReference>
<dbReference type="RefSeq" id="WP_168441566.1">
    <property type="nucleotide sequence ID" value="NZ_JAAXPJ010000001.1"/>
</dbReference>
<dbReference type="PANTHER" id="PTHR31650:SF1">
    <property type="entry name" value="WAX ESTER SYNTHASE_DIACYLGLYCEROL ACYLTRANSFERASE 4-RELATED"/>
    <property type="match status" value="1"/>
</dbReference>
<evidence type="ECO:0000313" key="14">
    <source>
        <dbReference type="EMBL" id="NKZ09469.1"/>
    </source>
</evidence>
<dbReference type="PANTHER" id="PTHR31650">
    <property type="entry name" value="O-ACYLTRANSFERASE (WSD1-LIKE) FAMILY PROTEIN"/>
    <property type="match status" value="1"/>
</dbReference>
<organism evidence="14 15">
    <name type="scientific">Mycolicibacterium septicum DSM 44393</name>
    <dbReference type="NCBI Taxonomy" id="1341646"/>
    <lineage>
        <taxon>Bacteria</taxon>
        <taxon>Bacillati</taxon>
        <taxon>Actinomycetota</taxon>
        <taxon>Actinomycetes</taxon>
        <taxon>Mycobacteriales</taxon>
        <taxon>Mycobacteriaceae</taxon>
        <taxon>Mycolicibacterium</taxon>
    </lineage>
</organism>
<evidence type="ECO:0000256" key="8">
    <source>
        <dbReference type="ARBA" id="ARBA00023098"/>
    </source>
</evidence>
<dbReference type="GO" id="GO:0004144">
    <property type="term" value="F:diacylglycerol O-acyltransferase activity"/>
    <property type="evidence" value="ECO:0007669"/>
    <property type="project" value="UniProtKB-EC"/>
</dbReference>
<dbReference type="AlphaFoldDB" id="A0A7X6MJR4"/>
<evidence type="ECO:0000256" key="9">
    <source>
        <dbReference type="ARBA" id="ARBA00023315"/>
    </source>
</evidence>
<comment type="catalytic activity">
    <reaction evidence="10 11">
        <text>an acyl-CoA + a 1,2-diacyl-sn-glycerol = a triacyl-sn-glycerol + CoA</text>
        <dbReference type="Rhea" id="RHEA:10868"/>
        <dbReference type="ChEBI" id="CHEBI:17815"/>
        <dbReference type="ChEBI" id="CHEBI:57287"/>
        <dbReference type="ChEBI" id="CHEBI:58342"/>
        <dbReference type="ChEBI" id="CHEBI:64615"/>
        <dbReference type="EC" id="2.3.1.20"/>
    </reaction>
</comment>
<dbReference type="InterPro" id="IPR045034">
    <property type="entry name" value="O-acyltransferase_WSD1-like"/>
</dbReference>